<name>A0A2A4WYQ8_UNCAE</name>
<comment type="caution">
    <text evidence="2">The sequence shown here is derived from an EMBL/GenBank/DDBJ whole genome shotgun (WGS) entry which is preliminary data.</text>
</comment>
<organism evidence="2 3">
    <name type="scientific">Aerophobetes bacterium</name>
    <dbReference type="NCBI Taxonomy" id="2030807"/>
    <lineage>
        <taxon>Bacteria</taxon>
        <taxon>Candidatus Aerophobota</taxon>
    </lineage>
</organism>
<dbReference type="Pfam" id="PF01636">
    <property type="entry name" value="APH"/>
    <property type="match status" value="1"/>
</dbReference>
<evidence type="ECO:0000313" key="3">
    <source>
        <dbReference type="Proteomes" id="UP000218775"/>
    </source>
</evidence>
<evidence type="ECO:0000259" key="1">
    <source>
        <dbReference type="Pfam" id="PF01636"/>
    </source>
</evidence>
<evidence type="ECO:0000313" key="2">
    <source>
        <dbReference type="EMBL" id="PCI75548.1"/>
    </source>
</evidence>
<sequence>MGENCSGAGKLHQLLIKKITPTAALEPAKKHTVNITTSLVKALIADQFPQYRGLDISLVRFSGSDNRTFHLGDDKLVRMPSAEGYAPQVLKEQKWLPVLDKYFEIQIPKPLHLGRPGTGFPWHWSIYQFIPGTSVNALKLTPSEICALAYDLASFIKALHKAPTKDAPAGGLHNYHRGCHPSVYNQDARRDIKTLSDSIDSVKALKLWETALESEWRKDPVWVHGDIAIGNILMRNGNLSAVIDFGCMGVGDPACDLVIAWTFFDGESRKIFKNEIGLDVDTWNRARAWALWKANFELVGLRNKSSDEAVQKIKRIDAVINDIE</sequence>
<reference evidence="3" key="1">
    <citation type="submission" date="2017-08" db="EMBL/GenBank/DDBJ databases">
        <title>A dynamic microbial community with high functional redundancy inhabits the cold, oxic subseafloor aquifer.</title>
        <authorList>
            <person name="Tully B.J."/>
            <person name="Wheat C.G."/>
            <person name="Glazer B.T."/>
            <person name="Huber J.A."/>
        </authorList>
    </citation>
    <scope>NUCLEOTIDE SEQUENCE [LARGE SCALE GENOMIC DNA]</scope>
</reference>
<dbReference type="SUPFAM" id="SSF56112">
    <property type="entry name" value="Protein kinase-like (PK-like)"/>
    <property type="match status" value="1"/>
</dbReference>
<keyword evidence="2" id="KW-0808">Transferase</keyword>
<protein>
    <submittedName>
        <fullName evidence="2">Acetyltransferase</fullName>
    </submittedName>
</protein>
<dbReference type="CDD" id="cd05155">
    <property type="entry name" value="APH_ChoK_like_1"/>
    <property type="match status" value="1"/>
</dbReference>
<dbReference type="InterPro" id="IPR002575">
    <property type="entry name" value="Aminoglycoside_PTrfase"/>
</dbReference>
<dbReference type="Gene3D" id="3.30.200.20">
    <property type="entry name" value="Phosphorylase Kinase, domain 1"/>
    <property type="match status" value="1"/>
</dbReference>
<dbReference type="EMBL" id="NVUK01000045">
    <property type="protein sequence ID" value="PCI75548.1"/>
    <property type="molecule type" value="Genomic_DNA"/>
</dbReference>
<proteinExistence type="predicted"/>
<dbReference type="PANTHER" id="PTHR21310">
    <property type="entry name" value="AMINOGLYCOSIDE PHOSPHOTRANSFERASE-RELATED-RELATED"/>
    <property type="match status" value="1"/>
</dbReference>
<gene>
    <name evidence="2" type="ORF">COB21_05535</name>
</gene>
<dbReference type="PANTHER" id="PTHR21310:SF42">
    <property type="entry name" value="BIFUNCTIONAL AAC_APH"/>
    <property type="match status" value="1"/>
</dbReference>
<dbReference type="Proteomes" id="UP000218775">
    <property type="component" value="Unassembled WGS sequence"/>
</dbReference>
<dbReference type="Gene3D" id="3.90.1200.10">
    <property type="match status" value="1"/>
</dbReference>
<dbReference type="InterPro" id="IPR011009">
    <property type="entry name" value="Kinase-like_dom_sf"/>
</dbReference>
<dbReference type="InterPro" id="IPR051678">
    <property type="entry name" value="AGP_Transferase"/>
</dbReference>
<feature type="domain" description="Aminoglycoside phosphotransferase" evidence="1">
    <location>
        <begin position="62"/>
        <end position="288"/>
    </location>
</feature>
<dbReference type="AlphaFoldDB" id="A0A2A4WYQ8"/>
<accession>A0A2A4WYQ8</accession>
<dbReference type="GO" id="GO:0016740">
    <property type="term" value="F:transferase activity"/>
    <property type="evidence" value="ECO:0007669"/>
    <property type="project" value="UniProtKB-KW"/>
</dbReference>